<evidence type="ECO:0000256" key="3">
    <source>
        <dbReference type="SAM" id="SignalP"/>
    </source>
</evidence>
<sequence length="349" mass="37353">MKTNLCEYVALIAISFLAMSPPAAAYTRTKTEVGTNTATKSNGGAVTTTYTSYYIYMNDNNRVSTFVGVPKTTTDKNGSPSVYLSPELLLAPTEDVQTFSRPQSPAATTSPTRTSSKGDTSASQSAPSSRPEPSSADPGAGTGEAQKSTNVAAIAGGAAAGVAVLFGLGIGGWIYRRKYIRKKEREEHHKEELQLLTMQIDGTYLKKDINDSLYFSGSRGRGSFTDDLASMYTGGTLTRNQSSLQYDAPSYISAAPMGVGVELTMDSQGRHGLPDGSPLIIDSIKPVRNMKVSDKYADLEWFPLITSQSILEHHPGPSYVEDREMSHVATSTQKPAGQKGVSPVGILQR</sequence>
<feature type="region of interest" description="Disordered" evidence="1">
    <location>
        <begin position="326"/>
        <end position="349"/>
    </location>
</feature>
<evidence type="ECO:0000313" key="4">
    <source>
        <dbReference type="EMBL" id="KAJ2753500.1"/>
    </source>
</evidence>
<feature type="compositionally biased region" description="Low complexity" evidence="1">
    <location>
        <begin position="100"/>
        <end position="136"/>
    </location>
</feature>
<dbReference type="OrthoDB" id="5574602at2759"/>
<organism evidence="4 5">
    <name type="scientific">Coemansia pectinata</name>
    <dbReference type="NCBI Taxonomy" id="1052879"/>
    <lineage>
        <taxon>Eukaryota</taxon>
        <taxon>Fungi</taxon>
        <taxon>Fungi incertae sedis</taxon>
        <taxon>Zoopagomycota</taxon>
        <taxon>Kickxellomycotina</taxon>
        <taxon>Kickxellomycetes</taxon>
        <taxon>Kickxellales</taxon>
        <taxon>Kickxellaceae</taxon>
        <taxon>Coemansia</taxon>
    </lineage>
</organism>
<keyword evidence="2" id="KW-0812">Transmembrane</keyword>
<keyword evidence="3" id="KW-0732">Signal</keyword>
<dbReference type="AlphaFoldDB" id="A0A9W8GUT6"/>
<reference evidence="4" key="1">
    <citation type="submission" date="2022-07" db="EMBL/GenBank/DDBJ databases">
        <title>Phylogenomic reconstructions and comparative analyses of Kickxellomycotina fungi.</title>
        <authorList>
            <person name="Reynolds N.K."/>
            <person name="Stajich J.E."/>
            <person name="Barry K."/>
            <person name="Grigoriev I.V."/>
            <person name="Crous P."/>
            <person name="Smith M.E."/>
        </authorList>
    </citation>
    <scope>NUCLEOTIDE SEQUENCE</scope>
    <source>
        <strain evidence="4">BCRC 34297</strain>
    </source>
</reference>
<keyword evidence="2" id="KW-0472">Membrane</keyword>
<feature type="signal peptide" evidence="3">
    <location>
        <begin position="1"/>
        <end position="25"/>
    </location>
</feature>
<evidence type="ECO:0000313" key="5">
    <source>
        <dbReference type="Proteomes" id="UP001140011"/>
    </source>
</evidence>
<comment type="caution">
    <text evidence="4">The sequence shown here is derived from an EMBL/GenBank/DDBJ whole genome shotgun (WGS) entry which is preliminary data.</text>
</comment>
<feature type="region of interest" description="Disordered" evidence="1">
    <location>
        <begin position="96"/>
        <end position="145"/>
    </location>
</feature>
<accession>A0A9W8GUT6</accession>
<proteinExistence type="predicted"/>
<feature type="chain" id="PRO_5040727283" evidence="3">
    <location>
        <begin position="26"/>
        <end position="349"/>
    </location>
</feature>
<keyword evidence="2" id="KW-1133">Transmembrane helix</keyword>
<evidence type="ECO:0000256" key="2">
    <source>
        <dbReference type="SAM" id="Phobius"/>
    </source>
</evidence>
<dbReference type="EMBL" id="JANBUH010000185">
    <property type="protein sequence ID" value="KAJ2753500.1"/>
    <property type="molecule type" value="Genomic_DNA"/>
</dbReference>
<feature type="transmembrane region" description="Helical" evidence="2">
    <location>
        <begin position="151"/>
        <end position="175"/>
    </location>
</feature>
<name>A0A9W8GUT6_9FUNG</name>
<keyword evidence="5" id="KW-1185">Reference proteome</keyword>
<dbReference type="Proteomes" id="UP001140011">
    <property type="component" value="Unassembled WGS sequence"/>
</dbReference>
<gene>
    <name evidence="4" type="ORF">GGI19_003086</name>
</gene>
<evidence type="ECO:0000256" key="1">
    <source>
        <dbReference type="SAM" id="MobiDB-lite"/>
    </source>
</evidence>
<protein>
    <submittedName>
        <fullName evidence="4">Uncharacterized protein</fullName>
    </submittedName>
</protein>